<reference evidence="2" key="1">
    <citation type="journal article" date="2019" name="Microbiol. Resour. Announc.">
        <title>Draft Genomic Sequences of Streptomyces misionensis and Streptomyces albidoflavus, bacteria applied for phytopathogen biocontrol.</title>
        <authorList>
            <person name="Pylro V."/>
            <person name="Dias A."/>
            <person name="Andreote F."/>
            <person name="Varani A."/>
            <person name="Andreote C."/>
            <person name="Bernardo E."/>
            <person name="Martins T."/>
        </authorList>
    </citation>
    <scope>NUCLEOTIDE SEQUENCE [LARGE SCALE GENOMIC DNA]</scope>
    <source>
        <strain evidence="2">66</strain>
    </source>
</reference>
<keyword evidence="1" id="KW-1133">Transmembrane helix</keyword>
<sequence length="149" mass="15611">MNAAVRGGRHRSFAGTGTLVRFALRRDRVMLPVWLAVIALMVLSMPGALDGVYGTPAARATLMHQMTANTSLRAMVGPVFADSLGALTAWRIGVYASALAAVPSLLVVVRHTRDEEESGRQEMVSSGTVGRRAPLTAALLTAAGANAVL</sequence>
<organism evidence="2 3">
    <name type="scientific">Streptomyces misionensis</name>
    <dbReference type="NCBI Taxonomy" id="67331"/>
    <lineage>
        <taxon>Bacteria</taxon>
        <taxon>Bacillati</taxon>
        <taxon>Actinomycetota</taxon>
        <taxon>Actinomycetes</taxon>
        <taxon>Kitasatosporales</taxon>
        <taxon>Streptomycetaceae</taxon>
        <taxon>Streptomyces</taxon>
    </lineage>
</organism>
<keyword evidence="1" id="KW-0812">Transmembrane</keyword>
<proteinExistence type="predicted"/>
<feature type="non-terminal residue" evidence="2">
    <location>
        <position position="149"/>
    </location>
</feature>
<dbReference type="Proteomes" id="UP000320481">
    <property type="component" value="Unassembled WGS sequence"/>
</dbReference>
<evidence type="ECO:0000313" key="2">
    <source>
        <dbReference type="EMBL" id="TWV50731.1"/>
    </source>
</evidence>
<dbReference type="AlphaFoldDB" id="A0A5C6JYB8"/>
<name>A0A5C6JYB8_9ACTN</name>
<feature type="transmembrane region" description="Helical" evidence="1">
    <location>
        <begin position="89"/>
        <end position="109"/>
    </location>
</feature>
<protein>
    <submittedName>
        <fullName evidence="2">ABC transporter permease</fullName>
    </submittedName>
</protein>
<keyword evidence="3" id="KW-1185">Reference proteome</keyword>
<accession>A0A5C6JYB8</accession>
<comment type="caution">
    <text evidence="2">The sequence shown here is derived from an EMBL/GenBank/DDBJ whole genome shotgun (WGS) entry which is preliminary data.</text>
</comment>
<gene>
    <name evidence="2" type="ORF">FRZ03_12180</name>
</gene>
<dbReference type="EMBL" id="VOGW01000066">
    <property type="protein sequence ID" value="TWV50731.1"/>
    <property type="molecule type" value="Genomic_DNA"/>
</dbReference>
<feature type="transmembrane region" description="Helical" evidence="1">
    <location>
        <begin position="29"/>
        <end position="49"/>
    </location>
</feature>
<evidence type="ECO:0000256" key="1">
    <source>
        <dbReference type="SAM" id="Phobius"/>
    </source>
</evidence>
<keyword evidence="1" id="KW-0472">Membrane</keyword>
<evidence type="ECO:0000313" key="3">
    <source>
        <dbReference type="Proteomes" id="UP000320481"/>
    </source>
</evidence>